<dbReference type="PANTHER" id="PTHR43095:SF5">
    <property type="entry name" value="XYLULOSE KINASE"/>
    <property type="match status" value="1"/>
</dbReference>
<evidence type="ECO:0000259" key="4">
    <source>
        <dbReference type="Pfam" id="PF00370"/>
    </source>
</evidence>
<evidence type="ECO:0000313" key="6">
    <source>
        <dbReference type="EMBL" id="GAP39955.1"/>
    </source>
</evidence>
<dbReference type="Gene3D" id="3.30.420.40">
    <property type="match status" value="2"/>
</dbReference>
<dbReference type="Pfam" id="PF00370">
    <property type="entry name" value="FGGY_N"/>
    <property type="match status" value="1"/>
</dbReference>
<evidence type="ECO:0000259" key="5">
    <source>
        <dbReference type="Pfam" id="PF02782"/>
    </source>
</evidence>
<dbReference type="CDD" id="cd00366">
    <property type="entry name" value="ASKHA_NBD_FGGY"/>
    <property type="match status" value="1"/>
</dbReference>
<proteinExistence type="inferred from homology"/>
<organism evidence="6">
    <name type="scientific">Flexilinea flocculi</name>
    <dbReference type="NCBI Taxonomy" id="1678840"/>
    <lineage>
        <taxon>Bacteria</taxon>
        <taxon>Bacillati</taxon>
        <taxon>Chloroflexota</taxon>
        <taxon>Anaerolineae</taxon>
        <taxon>Anaerolineales</taxon>
        <taxon>Anaerolineaceae</taxon>
        <taxon>Flexilinea</taxon>
    </lineage>
</organism>
<dbReference type="AlphaFoldDB" id="A0A0K8PCT5"/>
<reference evidence="6" key="1">
    <citation type="journal article" date="2015" name="Genome Announc.">
        <title>Draft Genome Sequence of Anaerolineae Strain TC1, a Novel Isolate from a Methanogenic Wastewater Treatment System.</title>
        <authorList>
            <person name="Matsuura N."/>
            <person name="Tourlousse D.M."/>
            <person name="Sun L."/>
            <person name="Toyonaga M."/>
            <person name="Kuroda K."/>
            <person name="Ohashi A."/>
            <person name="Cruz R."/>
            <person name="Yamaguchi T."/>
            <person name="Sekiguchi Y."/>
        </authorList>
    </citation>
    <scope>NUCLEOTIDE SEQUENCE [LARGE SCALE GENOMIC DNA]</scope>
    <source>
        <strain evidence="6">TC1</strain>
    </source>
</reference>
<dbReference type="Pfam" id="PF02782">
    <property type="entry name" value="FGGY_C"/>
    <property type="match status" value="1"/>
</dbReference>
<protein>
    <submittedName>
        <fullName evidence="6">Sugar (Pentulose/hexulose) kinase</fullName>
    </submittedName>
</protein>
<dbReference type="PIRSF" id="PIRSF000538">
    <property type="entry name" value="GlpK"/>
    <property type="match status" value="1"/>
</dbReference>
<evidence type="ECO:0000313" key="7">
    <source>
        <dbReference type="Proteomes" id="UP000053370"/>
    </source>
</evidence>
<dbReference type="InterPro" id="IPR050406">
    <property type="entry name" value="FGGY_Carb_Kinase"/>
</dbReference>
<dbReference type="GO" id="GO:0005975">
    <property type="term" value="P:carbohydrate metabolic process"/>
    <property type="evidence" value="ECO:0007669"/>
    <property type="project" value="InterPro"/>
</dbReference>
<dbReference type="GO" id="GO:0016301">
    <property type="term" value="F:kinase activity"/>
    <property type="evidence" value="ECO:0007669"/>
    <property type="project" value="UniProtKB-KW"/>
</dbReference>
<dbReference type="PANTHER" id="PTHR43095">
    <property type="entry name" value="SUGAR KINASE"/>
    <property type="match status" value="1"/>
</dbReference>
<feature type="domain" description="Carbohydrate kinase FGGY N-terminal" evidence="4">
    <location>
        <begin position="5"/>
        <end position="251"/>
    </location>
</feature>
<dbReference type="RefSeq" id="WP_062278810.1">
    <property type="nucleotide sequence ID" value="NZ_DF968180.1"/>
</dbReference>
<dbReference type="InterPro" id="IPR018484">
    <property type="entry name" value="FGGY_N"/>
</dbReference>
<keyword evidence="7" id="KW-1185">Reference proteome</keyword>
<dbReference type="EMBL" id="DF968180">
    <property type="protein sequence ID" value="GAP39955.1"/>
    <property type="molecule type" value="Genomic_DNA"/>
</dbReference>
<dbReference type="InterPro" id="IPR000577">
    <property type="entry name" value="Carb_kinase_FGGY"/>
</dbReference>
<comment type="similarity">
    <text evidence="1">Belongs to the FGGY kinase family.</text>
</comment>
<dbReference type="STRING" id="1678840.ATC1_12494"/>
<dbReference type="InterPro" id="IPR018485">
    <property type="entry name" value="FGGY_C"/>
</dbReference>
<gene>
    <name evidence="6" type="ORF">ATC1_12494</name>
</gene>
<sequence>MQKKYLIGVDLGTSSTKSALFTINGKKIAEFSVSVPIYYPQPGIVEQNDQDFYDTAAQTIQKIIQDSGIDPREIAAIAFDSQMAGIGMIDEHFQPAARFDSWLDMRCKPYIDLMDRDAGELVTRITGCPPTCDHGSKILWWKNEQPQIYQNTAKYVIPGVYVAGRMAGLKAEDAFIDYTYIHFSGFADNEKMCWSEELCSRFGIDRSKLPRIVNPWDVIGEVTDESAKKFGLAPGTIIAAGAGDTAANALGAGIVRPGMLLDVAGTASVLAGCTDQYAPDVKNRALLSMRSIIPGLWNPLAYIGGGGIALSWFKEQFYNTNRGKSLPDDESLYAEMLAATKNVTPGCEGLLFSPHLGGRICPSSAAMRGAWIGASWSHTQAHFFRAILESVAYEYAYYLEILRALLPNLTFSEARVVGGGAKGDLWNQIKADVLAVPYQRLQGKEFGSWGIAMVAGKAAGVIENLAEFAIQTSSLSGNPFQPIEQNIKIYHPIIQKYIHMENMLNSYFNQNI</sequence>
<evidence type="ECO:0000256" key="3">
    <source>
        <dbReference type="ARBA" id="ARBA00022777"/>
    </source>
</evidence>
<evidence type="ECO:0000256" key="2">
    <source>
        <dbReference type="ARBA" id="ARBA00022679"/>
    </source>
</evidence>
<feature type="domain" description="Carbohydrate kinase FGGY C-terminal" evidence="5">
    <location>
        <begin position="264"/>
        <end position="459"/>
    </location>
</feature>
<dbReference type="InterPro" id="IPR043129">
    <property type="entry name" value="ATPase_NBD"/>
</dbReference>
<dbReference type="Proteomes" id="UP000053370">
    <property type="component" value="Unassembled WGS sequence"/>
</dbReference>
<accession>A0A0K8PCT5</accession>
<dbReference type="SUPFAM" id="SSF53067">
    <property type="entry name" value="Actin-like ATPase domain"/>
    <property type="match status" value="2"/>
</dbReference>
<evidence type="ECO:0000256" key="1">
    <source>
        <dbReference type="ARBA" id="ARBA00009156"/>
    </source>
</evidence>
<dbReference type="OrthoDB" id="9805576at2"/>
<keyword evidence="3 6" id="KW-0418">Kinase</keyword>
<keyword evidence="2" id="KW-0808">Transferase</keyword>
<name>A0A0K8PCT5_9CHLR</name>